<comment type="caution">
    <text evidence="2">The sequence shown here is derived from an EMBL/GenBank/DDBJ whole genome shotgun (WGS) entry which is preliminary data.</text>
</comment>
<evidence type="ECO:0000313" key="3">
    <source>
        <dbReference type="Proteomes" id="UP000663823"/>
    </source>
</evidence>
<gene>
    <name evidence="2" type="ORF">OTI717_LOCUS41377</name>
</gene>
<evidence type="ECO:0000256" key="1">
    <source>
        <dbReference type="SAM" id="MobiDB-lite"/>
    </source>
</evidence>
<reference evidence="2" key="1">
    <citation type="submission" date="2021-02" db="EMBL/GenBank/DDBJ databases">
        <authorList>
            <person name="Nowell W R."/>
        </authorList>
    </citation>
    <scope>NUCLEOTIDE SEQUENCE</scope>
</reference>
<feature type="region of interest" description="Disordered" evidence="1">
    <location>
        <begin position="1"/>
        <end position="72"/>
    </location>
</feature>
<protein>
    <submittedName>
        <fullName evidence="2">Uncharacterized protein</fullName>
    </submittedName>
</protein>
<evidence type="ECO:0000313" key="2">
    <source>
        <dbReference type="EMBL" id="CAF4279649.1"/>
    </source>
</evidence>
<feature type="compositionally biased region" description="Low complexity" evidence="1">
    <location>
        <begin position="18"/>
        <end position="31"/>
    </location>
</feature>
<dbReference type="AlphaFoldDB" id="A0A820GI74"/>
<sequence>ESVTKMVNKKQSNKQNGVVSRESSVDSTVTDSTDKNADEVVVINPPGVQNRKHNREHENSVPETDCNTTSSI</sequence>
<organism evidence="2 3">
    <name type="scientific">Rotaria sordida</name>
    <dbReference type="NCBI Taxonomy" id="392033"/>
    <lineage>
        <taxon>Eukaryota</taxon>
        <taxon>Metazoa</taxon>
        <taxon>Spiralia</taxon>
        <taxon>Gnathifera</taxon>
        <taxon>Rotifera</taxon>
        <taxon>Eurotatoria</taxon>
        <taxon>Bdelloidea</taxon>
        <taxon>Philodinida</taxon>
        <taxon>Philodinidae</taxon>
        <taxon>Rotaria</taxon>
    </lineage>
</organism>
<feature type="non-terminal residue" evidence="2">
    <location>
        <position position="72"/>
    </location>
</feature>
<name>A0A820GI74_9BILA</name>
<accession>A0A820GI74</accession>
<feature type="non-terminal residue" evidence="2">
    <location>
        <position position="1"/>
    </location>
</feature>
<dbReference type="EMBL" id="CAJOAX010040544">
    <property type="protein sequence ID" value="CAF4279649.1"/>
    <property type="molecule type" value="Genomic_DNA"/>
</dbReference>
<dbReference type="Proteomes" id="UP000663823">
    <property type="component" value="Unassembled WGS sequence"/>
</dbReference>
<feature type="compositionally biased region" description="Polar residues" evidence="1">
    <location>
        <begin position="61"/>
        <end position="72"/>
    </location>
</feature>
<proteinExistence type="predicted"/>